<dbReference type="PANTHER" id="PTHR38785:SF1">
    <property type="entry name" value="HOMOLOG OF VIRK"/>
    <property type="match status" value="1"/>
</dbReference>
<dbReference type="InterPro" id="IPR007488">
    <property type="entry name" value="DUF535"/>
</dbReference>
<dbReference type="Proteomes" id="UP000254867">
    <property type="component" value="Unassembled WGS sequence"/>
</dbReference>
<dbReference type="Pfam" id="PF04393">
    <property type="entry name" value="DUF535"/>
    <property type="match status" value="1"/>
</dbReference>
<gene>
    <name evidence="1" type="primary">lapB</name>
    <name evidence="1" type="ORF">NCTC10794_00995</name>
</gene>
<organism evidence="1 2">
    <name type="scientific">Haemophilus parahaemolyticus</name>
    <dbReference type="NCBI Taxonomy" id="735"/>
    <lineage>
        <taxon>Bacteria</taxon>
        <taxon>Pseudomonadati</taxon>
        <taxon>Pseudomonadota</taxon>
        <taxon>Gammaproteobacteria</taxon>
        <taxon>Pasteurellales</taxon>
        <taxon>Pasteurellaceae</taxon>
        <taxon>Haemophilus</taxon>
    </lineage>
</organism>
<sequence length="310" mass="36685">MSVISFLWILGMGFLIENHMGSTNKLLFPTYEQMYPESNNRPFLKQVREKLRYYGYSFLYKKQCKSLVRFLNENPQWQSLFTQCYYRFNALLQTYCDQRFSASQRLTAIINHFQIAERKLGTTGCQQLLKEHSILLSELPEGLNLYLNINSIDPFEGYFSLSIRDQEQKRIYDASFTFLDRNKLLIASIQGPAGDNAQDRVRNATKAMYGIRPMFMIVNVFKILAKKWQCELVGIPHKAQGKYRLSAQSKILFNYNEFWQENQANYHNGYWFLPLTIERKSLDDIASKKRSMYRKRYAMLDKILSDIQQF</sequence>
<dbReference type="AlphaFoldDB" id="A0A377I1T9"/>
<protein>
    <submittedName>
        <fullName evidence="1">Arginine ABC transporter membrane protein</fullName>
    </submittedName>
</protein>
<dbReference type="PANTHER" id="PTHR38785">
    <property type="entry name" value="HOMOLOG OF VIRK"/>
    <property type="match status" value="1"/>
</dbReference>
<evidence type="ECO:0000313" key="1">
    <source>
        <dbReference type="EMBL" id="STO63940.1"/>
    </source>
</evidence>
<reference evidence="1 2" key="1">
    <citation type="submission" date="2018-06" db="EMBL/GenBank/DDBJ databases">
        <authorList>
            <consortium name="Pathogen Informatics"/>
            <person name="Doyle S."/>
        </authorList>
    </citation>
    <scope>NUCLEOTIDE SEQUENCE [LARGE SCALE GENOMIC DNA]</scope>
    <source>
        <strain evidence="1 2">NCTC10794</strain>
    </source>
</reference>
<proteinExistence type="predicted"/>
<dbReference type="GO" id="GO:0006974">
    <property type="term" value="P:DNA damage response"/>
    <property type="evidence" value="ECO:0007669"/>
    <property type="project" value="TreeGrafter"/>
</dbReference>
<dbReference type="EMBL" id="UGHH01000002">
    <property type="protein sequence ID" value="STO63940.1"/>
    <property type="molecule type" value="Genomic_DNA"/>
</dbReference>
<name>A0A377I1T9_HAEPH</name>
<accession>A0A377I1T9</accession>
<evidence type="ECO:0000313" key="2">
    <source>
        <dbReference type="Proteomes" id="UP000254867"/>
    </source>
</evidence>